<evidence type="ECO:0000313" key="3">
    <source>
        <dbReference type="EMBL" id="QFS52097.1"/>
    </source>
</evidence>
<feature type="compositionally biased region" description="Acidic residues" evidence="1">
    <location>
        <begin position="1"/>
        <end position="11"/>
    </location>
</feature>
<sequence>MRSDETADDTLEQLSSSDTNEDANAPEASSARKAHFPSSIGLSFLLPENTTELNITVQWGDYQFLESETELDDSENPQSAKQELWQRSPHCISMPISLLGNQRKIQIEVPDSNGLKLFVSNRAVASSPQQKLPVGTRSVSVFLVNYRSNNPNQKHDISFIFQACLTIRTADAFVSRPNLRGQNSQDRDEAVSSLQYRNDCEYAVGHNVSAITILSSNHICQEIRTNWMPTAEVARVEPAEIPGLELGMEALAKAKDAATISQMVYPMVTAYTDWITKQQAAAPTEPHQRKIASELLTTASRIKERIAAGLQALDDPLVLEAFQIANQALATARRQRLTHDNPDKSPEDFSPPKWRPFQLAFLLLNILSIAQPEHPDREIVDLLFFPTGGGKTEAYLGLAAFTLVLRRLRDPSIHSAGVSVLMRYTLRLLTLDQLERAATLVCALELERQQNPRLGKHPFEIGLWVGQGATPNKMGKKGDKDNSAWARTQEFDRHYPHKPKPIPLERCPWCGTELKARSFQLLPLADAPTDLRVICDNRKKHADGKPACVFKGNNPLPIVAVDEQIYRRLPCFIISTVDKFANLPWVGQTGALFGKVTHFDEKVGFTGPADAKTKGRALDKNLPPPDLIIQDELHLISGPLGTMVGLYETVIDVLCSVTHNDKTIRPKIIASTATVRRAERQIQALFSHSQVDIFPPPGPDRHDSFFAETVPITKTPGRLYVGVVAQGRSLKVVLLRAYLALLGAAKQAWEDAGGKTNPHNPADPYMTLLGYFNSLRELGGSRRLVEDEVNSRLSHYGDRRRYQEPFSLFCDRKIDDEPEELTSRISTNKVANTKRRLALPFHDQERVDIALATNMISVGLDITRLGLMVVLGQPKTTAEYIQATSRVGREAEKPGLVVTLLNIHRPRDRSHYERFQIWHDTFYRTVEASSVTPFSPRAIDRGLSGVTVALARLGNPEMTAPLGAAQITQHRLLLDFVVDAIVKRAEGHSPLKADEAESLRQEIRRQVIDRLDTWQHIAVQDQRLQYQRNEIEMAAPLLLDALDPKADKESSDRQKFKAQRSLRDVEPVVKLFVRDPVGLEIEEEV</sequence>
<feature type="region of interest" description="Disordered" evidence="1">
    <location>
        <begin position="1"/>
        <end position="32"/>
    </location>
</feature>
<evidence type="ECO:0000313" key="4">
    <source>
        <dbReference type="Proteomes" id="UP000326678"/>
    </source>
</evidence>
<dbReference type="Gene3D" id="3.40.50.300">
    <property type="entry name" value="P-loop containing nucleotide triphosphate hydrolases"/>
    <property type="match status" value="1"/>
</dbReference>
<reference evidence="3 4" key="1">
    <citation type="submission" date="2019-10" db="EMBL/GenBank/DDBJ databases">
        <title>Genomic and transcriptomic insights into the perfect genentic adaptation of a filamentous nitrogen-fixing cyanobacterium to rice fields.</title>
        <authorList>
            <person name="Chen Z."/>
        </authorList>
    </citation>
    <scope>NUCLEOTIDE SEQUENCE [LARGE SCALE GENOMIC DNA]</scope>
    <source>
        <strain evidence="3">CCNUC1</strain>
    </source>
</reference>
<organism evidence="3 4">
    <name type="scientific">Nostoc sphaeroides CCNUC1</name>
    <dbReference type="NCBI Taxonomy" id="2653204"/>
    <lineage>
        <taxon>Bacteria</taxon>
        <taxon>Bacillati</taxon>
        <taxon>Cyanobacteriota</taxon>
        <taxon>Cyanophyceae</taxon>
        <taxon>Nostocales</taxon>
        <taxon>Nostocaceae</taxon>
        <taxon>Nostoc</taxon>
    </lineage>
</organism>
<dbReference type="NCBIfam" id="NF038325">
    <property type="entry name" value="DISARM_DrmAS"/>
    <property type="match status" value="1"/>
</dbReference>
<keyword evidence="3" id="KW-0547">Nucleotide-binding</keyword>
<dbReference type="PROSITE" id="PS51194">
    <property type="entry name" value="HELICASE_CTER"/>
    <property type="match status" value="1"/>
</dbReference>
<proteinExistence type="predicted"/>
<dbReference type="SUPFAM" id="SSF52540">
    <property type="entry name" value="P-loop containing nucleoside triphosphate hydrolases"/>
    <property type="match status" value="2"/>
</dbReference>
<keyword evidence="3" id="KW-0347">Helicase</keyword>
<keyword evidence="3" id="KW-0378">Hydrolase</keyword>
<feature type="domain" description="Helicase C-terminal" evidence="2">
    <location>
        <begin position="780"/>
        <end position="940"/>
    </location>
</feature>
<dbReference type="GO" id="GO:0004386">
    <property type="term" value="F:helicase activity"/>
    <property type="evidence" value="ECO:0007669"/>
    <property type="project" value="UniProtKB-KW"/>
</dbReference>
<protein>
    <submittedName>
        <fullName evidence="3">Helicase</fullName>
    </submittedName>
</protein>
<dbReference type="AlphaFoldDB" id="A0A5P8WGX7"/>
<evidence type="ECO:0000256" key="1">
    <source>
        <dbReference type="SAM" id="MobiDB-lite"/>
    </source>
</evidence>
<gene>
    <name evidence="3" type="ORF">GXM_09591</name>
</gene>
<dbReference type="EMBL" id="CP045227">
    <property type="protein sequence ID" value="QFS52097.1"/>
    <property type="molecule type" value="Genomic_DNA"/>
</dbReference>
<dbReference type="InterPro" id="IPR027417">
    <property type="entry name" value="P-loop_NTPase"/>
</dbReference>
<name>A0A5P8WGX7_9NOSO</name>
<evidence type="ECO:0000259" key="2">
    <source>
        <dbReference type="PROSITE" id="PS51194"/>
    </source>
</evidence>
<dbReference type="InterPro" id="IPR001650">
    <property type="entry name" value="Helicase_C-like"/>
</dbReference>
<dbReference type="KEGG" id="nsh:GXM_09591"/>
<keyword evidence="3" id="KW-0067">ATP-binding</keyword>
<dbReference type="Proteomes" id="UP000326678">
    <property type="component" value="Chromosome Gxm2"/>
</dbReference>
<keyword evidence="4" id="KW-1185">Reference proteome</keyword>
<accession>A0A5P8WGX7</accession>
<dbReference type="Pfam" id="PF00271">
    <property type="entry name" value="Helicase_C"/>
    <property type="match status" value="1"/>
</dbReference>
<dbReference type="CDD" id="cd18785">
    <property type="entry name" value="SF2_C"/>
    <property type="match status" value="1"/>
</dbReference>